<keyword evidence="9" id="KW-1185">Reference proteome</keyword>
<name>A0AAD4JII9_PERFH</name>
<comment type="similarity">
    <text evidence="1">Belongs to the protein kinase superfamily. CMGC Ser/Thr protein kinase family. CDC2/CDKX subfamily.</text>
</comment>
<dbReference type="InterPro" id="IPR011009">
    <property type="entry name" value="Kinase-like_dom_sf"/>
</dbReference>
<organism evidence="8 9">
    <name type="scientific">Perilla frutescens var. hirtella</name>
    <name type="common">Perilla citriodora</name>
    <name type="synonym">Perilla setoyensis</name>
    <dbReference type="NCBI Taxonomy" id="608512"/>
    <lineage>
        <taxon>Eukaryota</taxon>
        <taxon>Viridiplantae</taxon>
        <taxon>Streptophyta</taxon>
        <taxon>Embryophyta</taxon>
        <taxon>Tracheophyta</taxon>
        <taxon>Spermatophyta</taxon>
        <taxon>Magnoliopsida</taxon>
        <taxon>eudicotyledons</taxon>
        <taxon>Gunneridae</taxon>
        <taxon>Pentapetalae</taxon>
        <taxon>asterids</taxon>
        <taxon>lamiids</taxon>
        <taxon>Lamiales</taxon>
        <taxon>Lamiaceae</taxon>
        <taxon>Nepetoideae</taxon>
        <taxon>Elsholtzieae</taxon>
        <taxon>Perilla</taxon>
    </lineage>
</organism>
<dbReference type="Proteomes" id="UP001190926">
    <property type="component" value="Unassembled WGS sequence"/>
</dbReference>
<evidence type="ECO:0000256" key="2">
    <source>
        <dbReference type="ARBA" id="ARBA00022527"/>
    </source>
</evidence>
<dbReference type="Gene3D" id="1.10.510.10">
    <property type="entry name" value="Transferase(Phosphotransferase) domain 1"/>
    <property type="match status" value="1"/>
</dbReference>
<dbReference type="AlphaFoldDB" id="A0AAD4JII9"/>
<feature type="domain" description="Protein kinase" evidence="7">
    <location>
        <begin position="1"/>
        <end position="222"/>
    </location>
</feature>
<dbReference type="EMBL" id="SDAM02000051">
    <property type="protein sequence ID" value="KAH6834422.1"/>
    <property type="molecule type" value="Genomic_DNA"/>
</dbReference>
<proteinExistence type="inferred from homology"/>
<dbReference type="PANTHER" id="PTHR24056">
    <property type="entry name" value="CELL DIVISION PROTEIN KINASE"/>
    <property type="match status" value="1"/>
</dbReference>
<dbReference type="SUPFAM" id="SSF56112">
    <property type="entry name" value="Protein kinase-like (PK-like)"/>
    <property type="match status" value="1"/>
</dbReference>
<accession>A0AAD4JII9</accession>
<evidence type="ECO:0000256" key="4">
    <source>
        <dbReference type="ARBA" id="ARBA00022741"/>
    </source>
</evidence>
<evidence type="ECO:0000313" key="9">
    <source>
        <dbReference type="Proteomes" id="UP001190926"/>
    </source>
</evidence>
<evidence type="ECO:0000256" key="3">
    <source>
        <dbReference type="ARBA" id="ARBA00022679"/>
    </source>
</evidence>
<protein>
    <submittedName>
        <fullName evidence="8">Protein kinase superfamily protein</fullName>
    </submittedName>
</protein>
<sequence>MEYVENDVRSLLETMKQAFSESQVKCLMQQLLQGVEYLHANKVLHPDLKSSNLLLNNCGELKICDFGLACRLESSRDSKLHTETVVTLWYRASELLLNAKEYSTPIDMWSVWCIMAELLSKQPLFDGRTETDQLGKIFKILGTPNDRTWPGGVKAKGGGGGGVLKVHNNCGGGGILRQSFPAMSFTGGPVLSNAGFDLLTKLLTYNPQNRITAKEALNHPWFHQLPLPKSKHFMPTFPPSYA</sequence>
<dbReference type="InterPro" id="IPR000719">
    <property type="entry name" value="Prot_kinase_dom"/>
</dbReference>
<keyword evidence="6" id="KW-0067">ATP-binding</keyword>
<dbReference type="PROSITE" id="PS50011">
    <property type="entry name" value="PROTEIN_KINASE_DOM"/>
    <property type="match status" value="1"/>
</dbReference>
<dbReference type="InterPro" id="IPR050108">
    <property type="entry name" value="CDK"/>
</dbReference>
<dbReference type="InterPro" id="IPR008271">
    <property type="entry name" value="Ser/Thr_kinase_AS"/>
</dbReference>
<dbReference type="PANTHER" id="PTHR24056:SF415">
    <property type="entry name" value="CYCLIN-DEPENDENT KINASE G1"/>
    <property type="match status" value="1"/>
</dbReference>
<evidence type="ECO:0000256" key="5">
    <source>
        <dbReference type="ARBA" id="ARBA00022777"/>
    </source>
</evidence>
<comment type="caution">
    <text evidence="8">The sequence shown here is derived from an EMBL/GenBank/DDBJ whole genome shotgun (WGS) entry which is preliminary data.</text>
</comment>
<dbReference type="SMART" id="SM00220">
    <property type="entry name" value="S_TKc"/>
    <property type="match status" value="1"/>
</dbReference>
<evidence type="ECO:0000313" key="8">
    <source>
        <dbReference type="EMBL" id="KAH6834422.1"/>
    </source>
</evidence>
<dbReference type="Pfam" id="PF00069">
    <property type="entry name" value="Pkinase"/>
    <property type="match status" value="1"/>
</dbReference>
<keyword evidence="4" id="KW-0547">Nucleotide-binding</keyword>
<keyword evidence="5 8" id="KW-0418">Kinase</keyword>
<gene>
    <name evidence="8" type="ORF">C2S53_004552</name>
</gene>
<dbReference type="PROSITE" id="PS00108">
    <property type="entry name" value="PROTEIN_KINASE_ST"/>
    <property type="match status" value="1"/>
</dbReference>
<evidence type="ECO:0000259" key="7">
    <source>
        <dbReference type="PROSITE" id="PS50011"/>
    </source>
</evidence>
<keyword evidence="3" id="KW-0808">Transferase</keyword>
<keyword evidence="2" id="KW-0723">Serine/threonine-protein kinase</keyword>
<reference evidence="8 9" key="1">
    <citation type="journal article" date="2021" name="Nat. Commun.">
        <title>Incipient diploidization of the medicinal plant Perilla within 10,000 years.</title>
        <authorList>
            <person name="Zhang Y."/>
            <person name="Shen Q."/>
            <person name="Leng L."/>
            <person name="Zhang D."/>
            <person name="Chen S."/>
            <person name="Shi Y."/>
            <person name="Ning Z."/>
            <person name="Chen S."/>
        </authorList>
    </citation>
    <scope>NUCLEOTIDE SEQUENCE [LARGE SCALE GENOMIC DNA]</scope>
    <source>
        <strain evidence="9">cv. PC099</strain>
    </source>
</reference>
<dbReference type="FunFam" id="1.10.510.10:FF:000624">
    <property type="entry name" value="Mitogen-activated protein kinase"/>
    <property type="match status" value="1"/>
</dbReference>
<evidence type="ECO:0000256" key="6">
    <source>
        <dbReference type="ARBA" id="ARBA00022840"/>
    </source>
</evidence>
<evidence type="ECO:0000256" key="1">
    <source>
        <dbReference type="ARBA" id="ARBA00006485"/>
    </source>
</evidence>
<dbReference type="GO" id="GO:0004674">
    <property type="term" value="F:protein serine/threonine kinase activity"/>
    <property type="evidence" value="ECO:0007669"/>
    <property type="project" value="UniProtKB-KW"/>
</dbReference>
<dbReference type="GO" id="GO:0005524">
    <property type="term" value="F:ATP binding"/>
    <property type="evidence" value="ECO:0007669"/>
    <property type="project" value="UniProtKB-KW"/>
</dbReference>
<dbReference type="GO" id="GO:0007346">
    <property type="term" value="P:regulation of mitotic cell cycle"/>
    <property type="evidence" value="ECO:0007669"/>
    <property type="project" value="TreeGrafter"/>
</dbReference>
<dbReference type="GO" id="GO:0005634">
    <property type="term" value="C:nucleus"/>
    <property type="evidence" value="ECO:0007669"/>
    <property type="project" value="TreeGrafter"/>
</dbReference>